<dbReference type="Proteomes" id="UP000239549">
    <property type="component" value="Unassembled WGS sequence"/>
</dbReference>
<keyword evidence="2" id="KW-1284">Encapsulin nanocompartment</keyword>
<reference evidence="4" key="1">
    <citation type="submission" date="2018-02" db="EMBL/GenBank/DDBJ databases">
        <title>Genome sequence of Desulfocucumis palustris strain NAW-5.</title>
        <authorList>
            <person name="Watanabe M."/>
            <person name="Kojima H."/>
            <person name="Fukui M."/>
        </authorList>
    </citation>
    <scope>NUCLEOTIDE SEQUENCE [LARGE SCALE GENOMIC DNA]</scope>
    <source>
        <strain evidence="4">NAW-5</strain>
    </source>
</reference>
<dbReference type="InterPro" id="IPR051429">
    <property type="entry name" value="Encapsulin_nc"/>
</dbReference>
<organism evidence="3 4">
    <name type="scientific">Desulfocucumis palustris</name>
    <dbReference type="NCBI Taxonomy" id="1898651"/>
    <lineage>
        <taxon>Bacteria</taxon>
        <taxon>Bacillati</taxon>
        <taxon>Bacillota</taxon>
        <taxon>Clostridia</taxon>
        <taxon>Eubacteriales</taxon>
        <taxon>Desulfocucumaceae</taxon>
        <taxon>Desulfocucumis</taxon>
    </lineage>
</organism>
<dbReference type="AlphaFoldDB" id="A0A2L2XER4"/>
<protein>
    <submittedName>
        <fullName evidence="3">Ferritin-like di-iron-carboxylate protein</fullName>
    </submittedName>
</protein>
<evidence type="ECO:0000313" key="4">
    <source>
        <dbReference type="Proteomes" id="UP000239549"/>
    </source>
</evidence>
<sequence>MEMVQIGNPFVANVPKQLSAEELVQALRVDLAGELEAIIGYEAHAMATTDERVKKVLYHIADEERQHVGELQQLIYLLNPNEQNHVEKGKQEIIEQQSRGFQPPMQ</sequence>
<dbReference type="Pfam" id="PF03232">
    <property type="entry name" value="COQ7"/>
    <property type="match status" value="1"/>
</dbReference>
<gene>
    <name evidence="3" type="ORF">DCCM_3845</name>
</gene>
<evidence type="ECO:0000256" key="1">
    <source>
        <dbReference type="ARBA" id="ARBA00033738"/>
    </source>
</evidence>
<evidence type="ECO:0000256" key="2">
    <source>
        <dbReference type="ARBA" id="ARBA00033787"/>
    </source>
</evidence>
<dbReference type="InterPro" id="IPR009078">
    <property type="entry name" value="Ferritin-like_SF"/>
</dbReference>
<evidence type="ECO:0000313" key="3">
    <source>
        <dbReference type="EMBL" id="GBF34725.1"/>
    </source>
</evidence>
<proteinExistence type="predicted"/>
<dbReference type="Gene3D" id="6.10.140.1960">
    <property type="match status" value="1"/>
</dbReference>
<dbReference type="SUPFAM" id="SSF47240">
    <property type="entry name" value="Ferritin-like"/>
    <property type="match status" value="1"/>
</dbReference>
<dbReference type="PANTHER" id="PTHR37165">
    <property type="entry name" value="PEPTIDASE U56 FAMILY"/>
    <property type="match status" value="1"/>
</dbReference>
<dbReference type="EMBL" id="BFAV01000150">
    <property type="protein sequence ID" value="GBF34725.1"/>
    <property type="molecule type" value="Genomic_DNA"/>
</dbReference>
<name>A0A2L2XER4_9FIRM</name>
<dbReference type="GO" id="GO:0140737">
    <property type="term" value="C:encapsulin nanocompartment"/>
    <property type="evidence" value="ECO:0007669"/>
    <property type="project" value="UniProtKB-SubCell"/>
</dbReference>
<comment type="subcellular location">
    <subcellularLocation>
        <location evidence="1">Encapsulin nanocompartment</location>
    </subcellularLocation>
</comment>
<accession>A0A2L2XER4</accession>
<dbReference type="PANTHER" id="PTHR37165:SF1">
    <property type="entry name" value="TYPE 1 ENCAPSULIN SHELL PROTEIN"/>
    <property type="match status" value="1"/>
</dbReference>
<comment type="caution">
    <text evidence="3">The sequence shown here is derived from an EMBL/GenBank/DDBJ whole genome shotgun (WGS) entry which is preliminary data.</text>
</comment>
<keyword evidence="4" id="KW-1185">Reference proteome</keyword>